<dbReference type="InterPro" id="IPR024719">
    <property type="entry name" value="HpaB/PvcC/4-BUDH_C"/>
</dbReference>
<dbReference type="PATRIC" id="fig|632772.20.peg.1534"/>
<dbReference type="Gene3D" id="1.10.3140.10">
    <property type="entry name" value="4-hydroxybutyryl-coa dehydratase, domain 1"/>
    <property type="match status" value="1"/>
</dbReference>
<dbReference type="InterPro" id="IPR036250">
    <property type="entry name" value="AcylCo_DH-like_C"/>
</dbReference>
<dbReference type="PANTHER" id="PTHR36117">
    <property type="entry name" value="4-HYDROXYPHENYLACETATE 3-MONOOXYGENASE-RELATED"/>
    <property type="match status" value="1"/>
</dbReference>
<reference evidence="7 8" key="1">
    <citation type="submission" date="2009-03" db="EMBL/GenBank/DDBJ databases">
        <title>Comparison of the complete genome sequences of Rhodococcus erythropolis PR4 and Rhodococcus opacus B4.</title>
        <authorList>
            <person name="Takarada H."/>
            <person name="Sekine M."/>
            <person name="Hosoyama A."/>
            <person name="Yamada R."/>
            <person name="Fujisawa T."/>
            <person name="Omata S."/>
            <person name="Shimizu A."/>
            <person name="Tsukatani N."/>
            <person name="Tanikawa S."/>
            <person name="Fujita N."/>
            <person name="Harayama S."/>
        </authorList>
    </citation>
    <scope>NUCLEOTIDE SEQUENCE [LARGE SCALE GENOMIC DNA]</scope>
    <source>
        <strain evidence="7 8">B4</strain>
    </source>
</reference>
<dbReference type="OrthoDB" id="9785230at2"/>
<dbReference type="Gene3D" id="1.20.140.10">
    <property type="entry name" value="Butyryl-CoA Dehydrogenase, subunit A, domain 3"/>
    <property type="match status" value="1"/>
</dbReference>
<dbReference type="InterPro" id="IPR046373">
    <property type="entry name" value="Acyl-CoA_Oxase/DH_mid-dom_sf"/>
</dbReference>
<dbReference type="PIRSF" id="PIRSF000331">
    <property type="entry name" value="HpaA_HpaB"/>
    <property type="match status" value="1"/>
</dbReference>
<organism evidence="7 8">
    <name type="scientific">Rhodococcus opacus (strain B4)</name>
    <dbReference type="NCBI Taxonomy" id="632772"/>
    <lineage>
        <taxon>Bacteria</taxon>
        <taxon>Bacillati</taxon>
        <taxon>Actinomycetota</taxon>
        <taxon>Actinomycetes</taxon>
        <taxon>Mycobacteriales</taxon>
        <taxon>Nocardiaceae</taxon>
        <taxon>Rhodococcus</taxon>
    </lineage>
</organism>
<evidence type="ECO:0000256" key="4">
    <source>
        <dbReference type="SAM" id="MobiDB-lite"/>
    </source>
</evidence>
<feature type="domain" description="HpaB/PvcC/4-BUDH N-terminal" evidence="6">
    <location>
        <begin position="4"/>
        <end position="269"/>
    </location>
</feature>
<keyword evidence="3" id="KW-0560">Oxidoreductase</keyword>
<feature type="domain" description="HpaB/PvcC/4-BUDH C-terminal" evidence="5">
    <location>
        <begin position="278"/>
        <end position="475"/>
    </location>
</feature>
<dbReference type="HOGENOM" id="CLU_023920_2_1_11"/>
<name>C1AXJ8_RHOOB</name>
<dbReference type="EMBL" id="AP011115">
    <property type="protein sequence ID" value="BAH49702.1"/>
    <property type="molecule type" value="Genomic_DNA"/>
</dbReference>
<evidence type="ECO:0000256" key="3">
    <source>
        <dbReference type="ARBA" id="ARBA00023002"/>
    </source>
</evidence>
<dbReference type="Pfam" id="PF03241">
    <property type="entry name" value="HpaB"/>
    <property type="match status" value="1"/>
</dbReference>
<dbReference type="InterPro" id="IPR004925">
    <property type="entry name" value="HpaB/PvcC/4-BUDH"/>
</dbReference>
<keyword evidence="2" id="KW-0274">FAD</keyword>
<gene>
    <name evidence="7" type="ordered locus">ROP_14550</name>
</gene>
<keyword evidence="1" id="KW-0285">Flavoprotein</keyword>
<dbReference type="InterPro" id="IPR024674">
    <property type="entry name" value="HpaB/PvcC/4-BUDH_N"/>
</dbReference>
<dbReference type="AlphaFoldDB" id="C1AXJ8"/>
<feature type="compositionally biased region" description="Basic and acidic residues" evidence="4">
    <location>
        <begin position="152"/>
        <end position="161"/>
    </location>
</feature>
<dbReference type="Pfam" id="PF11794">
    <property type="entry name" value="HpaB_N"/>
    <property type="match status" value="1"/>
</dbReference>
<evidence type="ECO:0000313" key="7">
    <source>
        <dbReference type="EMBL" id="BAH49702.1"/>
    </source>
</evidence>
<dbReference type="KEGG" id="rop:ROP_14550"/>
<evidence type="ECO:0000256" key="1">
    <source>
        <dbReference type="ARBA" id="ARBA00022630"/>
    </source>
</evidence>
<dbReference type="SUPFAM" id="SSF47203">
    <property type="entry name" value="Acyl-CoA dehydrogenase C-terminal domain-like"/>
    <property type="match status" value="1"/>
</dbReference>
<dbReference type="GO" id="GO:0016627">
    <property type="term" value="F:oxidoreductase activity, acting on the CH-CH group of donors"/>
    <property type="evidence" value="ECO:0007669"/>
    <property type="project" value="InterPro"/>
</dbReference>
<evidence type="ECO:0000259" key="5">
    <source>
        <dbReference type="Pfam" id="PF03241"/>
    </source>
</evidence>
<dbReference type="PANTHER" id="PTHR36117:SF3">
    <property type="entry name" value="4-HYDROXYPHENYLACETATE 3-MONOOXYGENASE-RELATED"/>
    <property type="match status" value="1"/>
</dbReference>
<dbReference type="InterPro" id="IPR009100">
    <property type="entry name" value="AcylCoA_DH/oxidase_NM_dom_sf"/>
</dbReference>
<sequence>MIRTGDEYRESIRDGREVWVDGERVKDVADHPMFKPIVDVRARIYDLAHEEATQDAMTYVDPESGERNAIANKLPRTQQDWLDKRAAVDLVLDDTRGVVTRVGDETIGEMWSLFDGQDVLNEVDPRFSENIRRHLERSVREDPFHVSANTDPKGDRSKAPQDQDPDMLLHVVKETDNGIVVRGAKYETAAAYSNQAFTKPTIANWGNSELSDYAVGFVLDMGAPGLKYISRNGFAGRAPAADYPLANRVDEVESLVVFDNVEIPWEDVLFYRHTRAATFIRSTLHRYSAFPFVQRTLHLADLMIGSALWNVKQSGLEKQQAVQEKLAQLACYRETINAHLTAAISLAEPSPGGLLMPNQSLLYTGRVMALSQLPAMMHVARELCGGQICITPDAATFADPDVAPWLEKFYSINDNWVADDRRKLLAFARDLLNSDYAGHRLTFQLFAQSPPFAQLAAVYRNFDFDGPLGLVKAAAGLSDNVDGGAA</sequence>
<protein>
    <submittedName>
        <fullName evidence="7">Putative hydroxylase</fullName>
    </submittedName>
</protein>
<evidence type="ECO:0000256" key="2">
    <source>
        <dbReference type="ARBA" id="ARBA00022827"/>
    </source>
</evidence>
<dbReference type="SUPFAM" id="SSF56645">
    <property type="entry name" value="Acyl-CoA dehydrogenase NM domain-like"/>
    <property type="match status" value="1"/>
</dbReference>
<feature type="region of interest" description="Disordered" evidence="4">
    <location>
        <begin position="142"/>
        <end position="165"/>
    </location>
</feature>
<dbReference type="STRING" id="632772.ROP_14550"/>
<accession>C1AXJ8</accession>
<evidence type="ECO:0000313" key="8">
    <source>
        <dbReference type="Proteomes" id="UP000002212"/>
    </source>
</evidence>
<proteinExistence type="predicted"/>
<evidence type="ECO:0000259" key="6">
    <source>
        <dbReference type="Pfam" id="PF11794"/>
    </source>
</evidence>
<dbReference type="Proteomes" id="UP000002212">
    <property type="component" value="Chromosome"/>
</dbReference>
<dbReference type="RefSeq" id="WP_012688674.1">
    <property type="nucleotide sequence ID" value="NC_012522.1"/>
</dbReference>
<dbReference type="Gene3D" id="2.40.110.10">
    <property type="entry name" value="Butyryl-CoA Dehydrogenase, subunit A, domain 2"/>
    <property type="match status" value="1"/>
</dbReference>